<accession>A0A3G6IXK6</accession>
<gene>
    <name evidence="1" type="ORF">CPPEL_02865</name>
</gene>
<evidence type="ECO:0000313" key="1">
    <source>
        <dbReference type="EMBL" id="AZA08704.1"/>
    </source>
</evidence>
<dbReference type="EMBL" id="CP033898">
    <property type="protein sequence ID" value="AZA08704.1"/>
    <property type="molecule type" value="Genomic_DNA"/>
</dbReference>
<evidence type="ECO:0000313" key="2">
    <source>
        <dbReference type="Proteomes" id="UP000271426"/>
    </source>
</evidence>
<dbReference type="RefSeq" id="WP_123959718.1">
    <property type="nucleotide sequence ID" value="NZ_CP033898.1"/>
</dbReference>
<proteinExistence type="predicted"/>
<dbReference type="KEGG" id="cpso:CPPEL_02865"/>
<reference evidence="1 2" key="1">
    <citation type="submission" date="2018-11" db="EMBL/GenBank/DDBJ databases">
        <authorList>
            <person name="Kleinhagauer T."/>
            <person name="Glaeser S.P."/>
            <person name="Spergser J."/>
            <person name="Ruckert C."/>
            <person name="Kaempfer P."/>
            <person name="Busse H.-J."/>
        </authorList>
    </citation>
    <scope>NUCLEOTIDE SEQUENCE [LARGE SCALE GENOMIC DNA]</scope>
    <source>
        <strain evidence="1 2">812CH</strain>
    </source>
</reference>
<organism evidence="1 2">
    <name type="scientific">Corynebacterium pseudopelargi</name>
    <dbReference type="NCBI Taxonomy" id="2080757"/>
    <lineage>
        <taxon>Bacteria</taxon>
        <taxon>Bacillati</taxon>
        <taxon>Actinomycetota</taxon>
        <taxon>Actinomycetes</taxon>
        <taxon>Mycobacteriales</taxon>
        <taxon>Corynebacteriaceae</taxon>
        <taxon>Corynebacterium</taxon>
    </lineage>
</organism>
<dbReference type="AlphaFoldDB" id="A0A3G6IXK6"/>
<dbReference type="SUPFAM" id="SSF56563">
    <property type="entry name" value="Major capsid protein gp5"/>
    <property type="match status" value="1"/>
</dbReference>
<sequence>MANTLSSTYDGGALTVSDIKNDPTFLQTRITEELDGAFVENLLFRDGGQNASGVVAFREAASAVLADAPEDVAEFAEIPTSVLGLGALKSAHARKRALGVRISYEMLHENKLDLLSQQVTALNKTMVRDSVRTALAALNGAVAGNEQAATGAWGGGSADIVKDVFDAIERVQGAHVDGNPNELYGYDPDTLLVHPAVLSKLMRNDKIMSAYVGDIAHENPVYKGLTTNTIFGLNVATSRFMPLTEAWVLEAGTVGFYSDTIPLTVTETYPERGNSSLGGSTMAWRTDAVIKRAVAIDNPKAVAKITSIGS</sequence>
<name>A0A3G6IXK6_9CORY</name>
<evidence type="ECO:0008006" key="3">
    <source>
        <dbReference type="Google" id="ProtNLM"/>
    </source>
</evidence>
<dbReference type="Proteomes" id="UP000271426">
    <property type="component" value="Chromosome"/>
</dbReference>
<keyword evidence="2" id="KW-1185">Reference proteome</keyword>
<dbReference type="Pfam" id="PF25209">
    <property type="entry name" value="Phage_capsid_4"/>
    <property type="match status" value="1"/>
</dbReference>
<dbReference type="OrthoDB" id="4410359at2"/>
<dbReference type="Gene3D" id="3.90.1690.10">
    <property type="entry name" value="phage-related protein like domain"/>
    <property type="match status" value="1"/>
</dbReference>
<dbReference type="InterPro" id="IPR053738">
    <property type="entry name" value="Lambda_capsid_assembly"/>
</dbReference>
<protein>
    <recommendedName>
        <fullName evidence="3">Phage capsid family protein</fullName>
    </recommendedName>
</protein>